<keyword evidence="4" id="KW-1185">Reference proteome</keyword>
<dbReference type="Ensembl" id="ENSHHUT00000003808.1">
    <property type="protein sequence ID" value="ENSHHUP00000003682.1"/>
    <property type="gene ID" value="ENSHHUG00000002315.1"/>
</dbReference>
<evidence type="ECO:0000313" key="4">
    <source>
        <dbReference type="Proteomes" id="UP000314982"/>
    </source>
</evidence>
<dbReference type="InterPro" id="IPR000210">
    <property type="entry name" value="BTB/POZ_dom"/>
</dbReference>
<dbReference type="SMART" id="SM00225">
    <property type="entry name" value="BTB"/>
    <property type="match status" value="1"/>
</dbReference>
<name>A0A4W5JJC2_9TELE</name>
<evidence type="ECO:0000313" key="3">
    <source>
        <dbReference type="Ensembl" id="ENSHHUP00000003682.1"/>
    </source>
</evidence>
<dbReference type="STRING" id="62062.ENSHHUP00000003682"/>
<evidence type="ECO:0000256" key="1">
    <source>
        <dbReference type="SAM" id="MobiDB-lite"/>
    </source>
</evidence>
<dbReference type="InterPro" id="IPR011333">
    <property type="entry name" value="SKP1/BTB/POZ_sf"/>
</dbReference>
<dbReference type="Pfam" id="PF00651">
    <property type="entry name" value="BTB"/>
    <property type="match status" value="1"/>
</dbReference>
<dbReference type="SUPFAM" id="SSF54695">
    <property type="entry name" value="POZ domain"/>
    <property type="match status" value="1"/>
</dbReference>
<feature type="compositionally biased region" description="Basic and acidic residues" evidence="1">
    <location>
        <begin position="187"/>
        <end position="204"/>
    </location>
</feature>
<dbReference type="CDD" id="cd18532">
    <property type="entry name" value="BACK_RHOBTB3"/>
    <property type="match status" value="1"/>
</dbReference>
<dbReference type="PROSITE" id="PS50097">
    <property type="entry name" value="BTB"/>
    <property type="match status" value="1"/>
</dbReference>
<dbReference type="PANTHER" id="PTHR24413">
    <property type="entry name" value="SPECKLE-TYPE POZ PROTEIN"/>
    <property type="match status" value="1"/>
</dbReference>
<protein>
    <submittedName>
        <fullName evidence="3">Rho related BTB domain containing 3</fullName>
    </submittedName>
</protein>
<feature type="domain" description="BTB" evidence="2">
    <location>
        <begin position="408"/>
        <end position="469"/>
    </location>
</feature>
<dbReference type="FunFam" id="3.30.710.10:FF:000076">
    <property type="entry name" value="rho-related BTB domain-containing protein 3"/>
    <property type="match status" value="1"/>
</dbReference>
<evidence type="ECO:0000259" key="2">
    <source>
        <dbReference type="PROSITE" id="PS50097"/>
    </source>
</evidence>
<reference evidence="3" key="3">
    <citation type="submission" date="2025-09" db="UniProtKB">
        <authorList>
            <consortium name="Ensembl"/>
        </authorList>
    </citation>
    <scope>IDENTIFICATION</scope>
</reference>
<sequence>MGQGQLQGGLLWSYLGHGAVAGGPEESSLSNPAFMEYTSRVFGDVTVVVQDCPSWDLLDSDWAGVRSVLEQADILVIKYSVNDKLAFQQVRNGYAPRLRPLLHHWGMPVILVAVGARLNDEGPPCTCPLCASDWSSCVPHSEGLQLSRDLGATYLELPSLNHVFVSRYFGSVLEYFMIQCLKQKANDRPEKRRSNKLNEPRPPHLEQPARLPPIRVEESSFSQDLQWLLERGVQFADVAFYAGDSGKELGWGHAAVLCAVSPYFRQLLLGPKARERPISRCACRGDGRGDGGPPSLLSTWDGGLGIEDGSRPDGHLAGRLSRLVVKDPLLCLCLWETLMFLYRGAWEWEHLQEAMGEKLNNSLAVAQLMDRIRSFLGRDKGPWDTPNARAAQLGPQSLVNLFNSPLYSDVIFMVQGSVLPAHRAVLVARCDVMAAMFSGKYAEARSRVVPIHGVSSDTFLSFLEYLYTDTCCPASVLQAMAVLVCAEMYQVKRLQHLCEVCVCAYLQSMPSRELASTGISVIRLLRRAKCHNAEQLYVWLLHFIANNYLIFSHKPDFLELSEEEREQVERLRWPSRGYLQELSEYQQRRRKLKKSRCLVM</sequence>
<dbReference type="AlphaFoldDB" id="A0A4W5JJC2"/>
<dbReference type="GeneTree" id="ENSGT00940000165790"/>
<reference evidence="4" key="1">
    <citation type="submission" date="2018-06" db="EMBL/GenBank/DDBJ databases">
        <title>Genome assembly of Danube salmon.</title>
        <authorList>
            <person name="Macqueen D.J."/>
            <person name="Gundappa M.K."/>
        </authorList>
    </citation>
    <scope>NUCLEOTIDE SEQUENCE [LARGE SCALE GENOMIC DNA]</scope>
</reference>
<accession>A0A4W5JJC2</accession>
<dbReference type="Gene3D" id="3.30.710.10">
    <property type="entry name" value="Potassium Channel Kv1.1, Chain A"/>
    <property type="match status" value="2"/>
</dbReference>
<proteinExistence type="predicted"/>
<dbReference type="Proteomes" id="UP000314982">
    <property type="component" value="Unassembled WGS sequence"/>
</dbReference>
<reference evidence="3" key="2">
    <citation type="submission" date="2025-08" db="UniProtKB">
        <authorList>
            <consortium name="Ensembl"/>
        </authorList>
    </citation>
    <scope>IDENTIFICATION</scope>
</reference>
<feature type="region of interest" description="Disordered" evidence="1">
    <location>
        <begin position="187"/>
        <end position="210"/>
    </location>
</feature>
<dbReference type="CDD" id="cd18360">
    <property type="entry name" value="BTB2_POZ_RHOBTB3"/>
    <property type="match status" value="1"/>
</dbReference>
<organism evidence="3 4">
    <name type="scientific">Hucho hucho</name>
    <name type="common">huchen</name>
    <dbReference type="NCBI Taxonomy" id="62062"/>
    <lineage>
        <taxon>Eukaryota</taxon>
        <taxon>Metazoa</taxon>
        <taxon>Chordata</taxon>
        <taxon>Craniata</taxon>
        <taxon>Vertebrata</taxon>
        <taxon>Euteleostomi</taxon>
        <taxon>Actinopterygii</taxon>
        <taxon>Neopterygii</taxon>
        <taxon>Teleostei</taxon>
        <taxon>Protacanthopterygii</taxon>
        <taxon>Salmoniformes</taxon>
        <taxon>Salmonidae</taxon>
        <taxon>Salmoninae</taxon>
        <taxon>Hucho</taxon>
    </lineage>
</organism>